<dbReference type="GO" id="GO:0016757">
    <property type="term" value="F:glycosyltransferase activity"/>
    <property type="evidence" value="ECO:0007669"/>
    <property type="project" value="InterPro"/>
</dbReference>
<sequence>MKIAFFADSYKPYLSGVTNSIENLALELRKLGHRVYIFAPHYPNHLDTDPDIIRFPSVATTYPKFRLAIPYIGRIPEVDIVHSHTPFQVGQLARYLARKKKIPLAYSFHTLFTKYVHYARFIPEPLSKMGMVSYLRSFCESTGLIITPSEFSRRVLRSWKIKQPIEVVPSGVRMDLLANDRETRDKIRESYGIGSEEKVLLYVGRISEEKNLDFLIKAFKKIKQNGKEARLVLVGGGPLVKKFSEEGAILTGEVPYPEVLAHYSIGDIFVFSSLTETQGLVIAEAKAARLPVVALFSGALVGTICSGYDGYLVNRDQKSFVEHVSRLLEDEKLRKEVGAAAHEDAVDRFASDKVAKKMEGVYNKLLTGREQE</sequence>
<dbReference type="PANTHER" id="PTHR45947">
    <property type="entry name" value="SULFOQUINOVOSYL TRANSFERASE SQD2"/>
    <property type="match status" value="1"/>
</dbReference>
<feature type="domain" description="Glycosyltransferase subfamily 4-like N-terminal" evidence="2">
    <location>
        <begin position="15"/>
        <end position="174"/>
    </location>
</feature>
<dbReference type="EMBL" id="MEUJ01000005">
    <property type="protein sequence ID" value="OGC39861.1"/>
    <property type="molecule type" value="Genomic_DNA"/>
</dbReference>
<dbReference type="Proteomes" id="UP000179242">
    <property type="component" value="Unassembled WGS sequence"/>
</dbReference>
<dbReference type="InterPro" id="IPR050194">
    <property type="entry name" value="Glycosyltransferase_grp1"/>
</dbReference>
<accession>A0A1F4U4P1</accession>
<evidence type="ECO:0000259" key="2">
    <source>
        <dbReference type="Pfam" id="PF13439"/>
    </source>
</evidence>
<evidence type="ECO:0008006" key="5">
    <source>
        <dbReference type="Google" id="ProtNLM"/>
    </source>
</evidence>
<dbReference type="AlphaFoldDB" id="A0A1F4U4P1"/>
<gene>
    <name evidence="3" type="ORF">A2438_05020</name>
</gene>
<dbReference type="InterPro" id="IPR001296">
    <property type="entry name" value="Glyco_trans_1"/>
</dbReference>
<protein>
    <recommendedName>
        <fullName evidence="5">Glycosyl transferase family 1</fullName>
    </recommendedName>
</protein>
<dbReference type="InterPro" id="IPR028098">
    <property type="entry name" value="Glyco_trans_4-like_N"/>
</dbReference>
<proteinExistence type="predicted"/>
<feature type="domain" description="Glycosyl transferase family 1" evidence="1">
    <location>
        <begin position="184"/>
        <end position="342"/>
    </location>
</feature>
<reference evidence="3 4" key="1">
    <citation type="journal article" date="2016" name="Nat. Commun.">
        <title>Thousands of microbial genomes shed light on interconnected biogeochemical processes in an aquifer system.</title>
        <authorList>
            <person name="Anantharaman K."/>
            <person name="Brown C.T."/>
            <person name="Hug L.A."/>
            <person name="Sharon I."/>
            <person name="Castelle C.J."/>
            <person name="Probst A.J."/>
            <person name="Thomas B.C."/>
            <person name="Singh A."/>
            <person name="Wilkins M.J."/>
            <person name="Karaoz U."/>
            <person name="Brodie E.L."/>
            <person name="Williams K.H."/>
            <person name="Hubbard S.S."/>
            <person name="Banfield J.F."/>
        </authorList>
    </citation>
    <scope>NUCLEOTIDE SEQUENCE [LARGE SCALE GENOMIC DNA]</scope>
</reference>
<organism evidence="3 4">
    <name type="scientific">candidate division WOR-1 bacterium RIFOXYC2_FULL_46_14</name>
    <dbReference type="NCBI Taxonomy" id="1802587"/>
    <lineage>
        <taxon>Bacteria</taxon>
        <taxon>Bacillati</taxon>
        <taxon>Saganbacteria</taxon>
    </lineage>
</organism>
<evidence type="ECO:0000313" key="3">
    <source>
        <dbReference type="EMBL" id="OGC39861.1"/>
    </source>
</evidence>
<dbReference type="Pfam" id="PF13439">
    <property type="entry name" value="Glyco_transf_4"/>
    <property type="match status" value="1"/>
</dbReference>
<dbReference type="SUPFAM" id="SSF53756">
    <property type="entry name" value="UDP-Glycosyltransferase/glycogen phosphorylase"/>
    <property type="match status" value="1"/>
</dbReference>
<dbReference type="Pfam" id="PF00534">
    <property type="entry name" value="Glycos_transf_1"/>
    <property type="match status" value="1"/>
</dbReference>
<name>A0A1F4U4P1_UNCSA</name>
<dbReference type="Gene3D" id="3.40.50.2000">
    <property type="entry name" value="Glycogen Phosphorylase B"/>
    <property type="match status" value="2"/>
</dbReference>
<evidence type="ECO:0000313" key="4">
    <source>
        <dbReference type="Proteomes" id="UP000179242"/>
    </source>
</evidence>
<evidence type="ECO:0000259" key="1">
    <source>
        <dbReference type="Pfam" id="PF00534"/>
    </source>
</evidence>
<dbReference type="PANTHER" id="PTHR45947:SF3">
    <property type="entry name" value="SULFOQUINOVOSYL TRANSFERASE SQD2"/>
    <property type="match status" value="1"/>
</dbReference>
<comment type="caution">
    <text evidence="3">The sequence shown here is derived from an EMBL/GenBank/DDBJ whole genome shotgun (WGS) entry which is preliminary data.</text>
</comment>